<comment type="subcellular location">
    <subcellularLocation>
        <location evidence="1">Nucleus speckle</location>
    </subcellularLocation>
    <subcellularLocation>
        <location evidence="2">Nucleus</location>
        <location evidence="2">Nucleoplasm</location>
    </subcellularLocation>
</comment>
<dbReference type="AlphaFoldDB" id="A0A8J4CWY2"/>
<dbReference type="InterPro" id="IPR012677">
    <property type="entry name" value="Nucleotide-bd_a/b_plait_sf"/>
</dbReference>
<feature type="compositionally biased region" description="Low complexity" evidence="8">
    <location>
        <begin position="258"/>
        <end position="272"/>
    </location>
</feature>
<keyword evidence="5" id="KW-0539">Nucleus</keyword>
<protein>
    <recommendedName>
        <fullName evidence="3">U1 small nuclear ribonucleoprotein 70 kDa</fullName>
    </recommendedName>
</protein>
<evidence type="ECO:0000313" key="11">
    <source>
        <dbReference type="EMBL" id="GIM10583.1"/>
    </source>
</evidence>
<dbReference type="FunFam" id="3.30.70.330:FF:001585">
    <property type="entry name" value="U1 small nuclear ribonucleoprotein 70 kDa"/>
    <property type="match status" value="1"/>
</dbReference>
<dbReference type="GO" id="GO:0016607">
    <property type="term" value="C:nuclear speck"/>
    <property type="evidence" value="ECO:0007669"/>
    <property type="project" value="UniProtKB-SubCell"/>
</dbReference>
<reference evidence="10" key="1">
    <citation type="journal article" date="2021" name="Proc. Natl. Acad. Sci. U.S.A.">
        <title>Three genomes in the algal genus Volvox reveal the fate of a haploid sex-determining region after a transition to homothallism.</title>
        <authorList>
            <person name="Yamamoto K."/>
            <person name="Hamaji T."/>
            <person name="Kawai-Toyooka H."/>
            <person name="Matsuzaki R."/>
            <person name="Takahashi F."/>
            <person name="Nishimura Y."/>
            <person name="Kawachi M."/>
            <person name="Noguchi H."/>
            <person name="Minakuchi Y."/>
            <person name="Umen J.G."/>
            <person name="Toyoda A."/>
            <person name="Nozaki H."/>
        </authorList>
    </citation>
    <scope>NUCLEOTIDE SEQUENCE</scope>
    <source>
        <strain evidence="11">NIES-3785</strain>
        <strain evidence="10">NIES-3786</strain>
    </source>
</reference>
<dbReference type="Pfam" id="PF12220">
    <property type="entry name" value="U1snRNP70_N"/>
    <property type="match status" value="1"/>
</dbReference>
<evidence type="ECO:0000256" key="1">
    <source>
        <dbReference type="ARBA" id="ARBA00004324"/>
    </source>
</evidence>
<keyword evidence="12" id="KW-1185">Reference proteome</keyword>
<dbReference type="InterPro" id="IPR000504">
    <property type="entry name" value="RRM_dom"/>
</dbReference>
<feature type="compositionally biased region" description="Basic and acidic residues" evidence="8">
    <location>
        <begin position="273"/>
        <end position="304"/>
    </location>
</feature>
<dbReference type="CDD" id="cd12236">
    <property type="entry name" value="RRM_snRNP70"/>
    <property type="match status" value="1"/>
</dbReference>
<feature type="compositionally biased region" description="Basic and acidic residues" evidence="8">
    <location>
        <begin position="324"/>
        <end position="376"/>
    </location>
</feature>
<dbReference type="InterPro" id="IPR051183">
    <property type="entry name" value="U1_U11-U12_snRNP_70-35kDa"/>
</dbReference>
<evidence type="ECO:0000313" key="12">
    <source>
        <dbReference type="Proteomes" id="UP000747110"/>
    </source>
</evidence>
<dbReference type="GO" id="GO:0005685">
    <property type="term" value="C:U1 snRNP"/>
    <property type="evidence" value="ECO:0007669"/>
    <property type="project" value="TreeGrafter"/>
</dbReference>
<dbReference type="GO" id="GO:0003729">
    <property type="term" value="F:mRNA binding"/>
    <property type="evidence" value="ECO:0007669"/>
    <property type="project" value="TreeGrafter"/>
</dbReference>
<dbReference type="Proteomes" id="UP000722791">
    <property type="component" value="Unassembled WGS sequence"/>
</dbReference>
<dbReference type="EMBL" id="BNCQ01000035">
    <property type="protein sequence ID" value="GIM10583.1"/>
    <property type="molecule type" value="Genomic_DNA"/>
</dbReference>
<evidence type="ECO:0000256" key="6">
    <source>
        <dbReference type="ARBA" id="ARBA00023274"/>
    </source>
</evidence>
<dbReference type="PANTHER" id="PTHR13952">
    <property type="entry name" value="U1 SMALL NUCLEAR RIBONUCLEOPROTEIN 70 KD"/>
    <property type="match status" value="1"/>
</dbReference>
<evidence type="ECO:0000256" key="2">
    <source>
        <dbReference type="ARBA" id="ARBA00004642"/>
    </source>
</evidence>
<evidence type="ECO:0000256" key="5">
    <source>
        <dbReference type="ARBA" id="ARBA00023242"/>
    </source>
</evidence>
<accession>A0A8J4CWY2</accession>
<dbReference type="GO" id="GO:0071004">
    <property type="term" value="C:U2-type prespliceosome"/>
    <property type="evidence" value="ECO:0007669"/>
    <property type="project" value="TreeGrafter"/>
</dbReference>
<dbReference type="EMBL" id="BNCP01000038">
    <property type="protein sequence ID" value="GIL87042.1"/>
    <property type="molecule type" value="Genomic_DNA"/>
</dbReference>
<comment type="caution">
    <text evidence="10">The sequence shown here is derived from an EMBL/GenBank/DDBJ whole genome shotgun (WGS) entry which is preliminary data.</text>
</comment>
<dbReference type="SUPFAM" id="SSF54928">
    <property type="entry name" value="RNA-binding domain, RBD"/>
    <property type="match status" value="1"/>
</dbReference>
<dbReference type="InterPro" id="IPR035979">
    <property type="entry name" value="RBD_domain_sf"/>
</dbReference>
<dbReference type="Gene3D" id="3.30.70.330">
    <property type="match status" value="1"/>
</dbReference>
<name>A0A8J4CWY2_9CHLO</name>
<dbReference type="Proteomes" id="UP000747110">
    <property type="component" value="Unassembled WGS sequence"/>
</dbReference>
<dbReference type="PROSITE" id="PS50102">
    <property type="entry name" value="RRM"/>
    <property type="match status" value="1"/>
</dbReference>
<evidence type="ECO:0000259" key="9">
    <source>
        <dbReference type="PROSITE" id="PS50102"/>
    </source>
</evidence>
<gene>
    <name evidence="10" type="ORF">Vretifemale_15206</name>
    <name evidence="11" type="ORF">Vretimale_14182</name>
</gene>
<evidence type="ECO:0000313" key="10">
    <source>
        <dbReference type="EMBL" id="GIL87042.1"/>
    </source>
</evidence>
<evidence type="ECO:0000256" key="3">
    <source>
        <dbReference type="ARBA" id="ARBA00016996"/>
    </source>
</evidence>
<dbReference type="InterPro" id="IPR022023">
    <property type="entry name" value="U1snRNP70_N"/>
</dbReference>
<dbReference type="GO" id="GO:0000398">
    <property type="term" value="P:mRNA splicing, via spliceosome"/>
    <property type="evidence" value="ECO:0007669"/>
    <property type="project" value="TreeGrafter"/>
</dbReference>
<dbReference type="GO" id="GO:0071011">
    <property type="term" value="C:precatalytic spliceosome"/>
    <property type="evidence" value="ECO:0007669"/>
    <property type="project" value="TreeGrafter"/>
</dbReference>
<organism evidence="10 12">
    <name type="scientific">Volvox reticuliferus</name>
    <dbReference type="NCBI Taxonomy" id="1737510"/>
    <lineage>
        <taxon>Eukaryota</taxon>
        <taxon>Viridiplantae</taxon>
        <taxon>Chlorophyta</taxon>
        <taxon>core chlorophytes</taxon>
        <taxon>Chlorophyceae</taxon>
        <taxon>CS clade</taxon>
        <taxon>Chlamydomonadales</taxon>
        <taxon>Volvocaceae</taxon>
        <taxon>Volvox</taxon>
    </lineage>
</organism>
<keyword evidence="4 7" id="KW-0694">RNA-binding</keyword>
<evidence type="ECO:0000256" key="7">
    <source>
        <dbReference type="PROSITE-ProRule" id="PRU00176"/>
    </source>
</evidence>
<evidence type="ECO:0000256" key="4">
    <source>
        <dbReference type="ARBA" id="ARBA00022884"/>
    </source>
</evidence>
<proteinExistence type="predicted"/>
<dbReference type="PANTHER" id="PTHR13952:SF5">
    <property type="entry name" value="U1 SMALL NUCLEAR RIBONUCLEOPROTEIN 70 KDA"/>
    <property type="match status" value="1"/>
</dbReference>
<feature type="region of interest" description="Disordered" evidence="8">
    <location>
        <begin position="231"/>
        <end position="403"/>
    </location>
</feature>
<dbReference type="OrthoDB" id="4207594at2759"/>
<dbReference type="SMART" id="SM00360">
    <property type="entry name" value="RRM"/>
    <property type="match status" value="1"/>
</dbReference>
<sequence>MDRFDRFKKGGFNRQAAVKALKESVQTGHKTGLPPQLLALFNPRAQLPAVTDIKKPKIKLPYTGLAPYVTEFAGEGDVDYQPPRNEDRPPSPRLFRNRELAAQARVDTETKIEKKIRLTKWKLEEAEREAREKAKTFDPNKDPKIEGDPYKTIIVARLSYDVTDRKLRREFEEYGPIKRVRIVSDKQGKPRGYAFIEFEHKADMKEAYKAADGKKIEGRRILVDVERGRTVENWKPRRLGGGLGAPGREPKPPKKQRPGALPVASPVVGAPPVDDRSRGREYEMRDAPRRPEPRRDYDRDRDVRSGYSGGGGSAPAPPAGAFREPPRDFRERSDPRESRDRERKREREPSPRRDERTEHHRSGGDPRDDKRSRRDLEDGELRDDRERRERERERDRRRERDMV</sequence>
<keyword evidence="6" id="KW-0687">Ribonucleoprotein</keyword>
<feature type="domain" description="RRM" evidence="9">
    <location>
        <begin position="151"/>
        <end position="228"/>
    </location>
</feature>
<evidence type="ECO:0000256" key="8">
    <source>
        <dbReference type="SAM" id="MobiDB-lite"/>
    </source>
</evidence>
<dbReference type="Pfam" id="PF00076">
    <property type="entry name" value="RRM_1"/>
    <property type="match status" value="1"/>
</dbReference>
<feature type="compositionally biased region" description="Basic and acidic residues" evidence="8">
    <location>
        <begin position="382"/>
        <end position="403"/>
    </location>
</feature>
<dbReference type="InterPro" id="IPR034143">
    <property type="entry name" value="snRNP70_RRM"/>
</dbReference>
<feature type="region of interest" description="Disordered" evidence="8">
    <location>
        <begin position="75"/>
        <end position="94"/>
    </location>
</feature>
<dbReference type="GO" id="GO:0030619">
    <property type="term" value="F:U1 snRNA binding"/>
    <property type="evidence" value="ECO:0007669"/>
    <property type="project" value="InterPro"/>
</dbReference>